<comment type="caution">
    <text evidence="5">The sequence shown here is derived from an EMBL/GenBank/DDBJ whole genome shotgun (WGS) entry which is preliminary data.</text>
</comment>
<proteinExistence type="predicted"/>
<protein>
    <recommendedName>
        <fullName evidence="4">SD-repeat containing protein B domain-containing protein</fullName>
    </recommendedName>
</protein>
<dbReference type="Pfam" id="PF17210">
    <property type="entry name" value="SdrD_B"/>
    <property type="match status" value="1"/>
</dbReference>
<dbReference type="Gene3D" id="2.60.40.10">
    <property type="entry name" value="Immunoglobulins"/>
    <property type="match status" value="1"/>
</dbReference>
<gene>
    <name evidence="5" type="ORF">S01H1_66960</name>
</gene>
<feature type="domain" description="SD-repeat containing protein B" evidence="4">
    <location>
        <begin position="188"/>
        <end position="248"/>
    </location>
</feature>
<dbReference type="InterPro" id="IPR033764">
    <property type="entry name" value="Sdr_B"/>
</dbReference>
<sequence>LFATLLSLMVLASLIFAPLAYAADVEPITTFESDQGMNGWTTTVGSNGGIGRNTENAYGGSWAIRAIGGGGSSGYETHTLEKAISTVGFENIYVTYWRDGDSVESGDRFIAEWYDGSTWRLLEDVGNYDDGGWDFLDWDLSSLPNGENADNNALFRVRFTFILSYSNDHGFVDDILIEGDVISTGTGTIGDFVWIDADGDGNRDGGENTGLSGVTVTLGGDGSDSEDTVGTTEPNYTFDGLPAGGYTVS</sequence>
<reference evidence="5" key="1">
    <citation type="journal article" date="2014" name="Front. Microbiol.">
        <title>High frequency of phylogenetically diverse reductive dehalogenase-homologous genes in deep subseafloor sedimentary metagenomes.</title>
        <authorList>
            <person name="Kawai M."/>
            <person name="Futagami T."/>
            <person name="Toyoda A."/>
            <person name="Takaki Y."/>
            <person name="Nishi S."/>
            <person name="Hori S."/>
            <person name="Arai W."/>
            <person name="Tsubouchi T."/>
            <person name="Morono Y."/>
            <person name="Uchiyama I."/>
            <person name="Ito T."/>
            <person name="Fujiyama A."/>
            <person name="Inagaki F."/>
            <person name="Takami H."/>
        </authorList>
    </citation>
    <scope>NUCLEOTIDE SEQUENCE</scope>
    <source>
        <strain evidence="5">Expedition CK06-06</strain>
    </source>
</reference>
<dbReference type="InterPro" id="IPR013783">
    <property type="entry name" value="Ig-like_fold"/>
</dbReference>
<dbReference type="GO" id="GO:0005576">
    <property type="term" value="C:extracellular region"/>
    <property type="evidence" value="ECO:0007669"/>
    <property type="project" value="UniProtKB-SubCell"/>
</dbReference>
<feature type="non-terminal residue" evidence="5">
    <location>
        <position position="1"/>
    </location>
</feature>
<keyword evidence="3" id="KW-0732">Signal</keyword>
<evidence type="ECO:0000259" key="4">
    <source>
        <dbReference type="Pfam" id="PF17210"/>
    </source>
</evidence>
<keyword evidence="2" id="KW-0964">Secreted</keyword>
<dbReference type="AlphaFoldDB" id="X0XH39"/>
<dbReference type="SUPFAM" id="SSF117074">
    <property type="entry name" value="Hypothetical protein PA1324"/>
    <property type="match status" value="1"/>
</dbReference>
<evidence type="ECO:0000256" key="1">
    <source>
        <dbReference type="ARBA" id="ARBA00004613"/>
    </source>
</evidence>
<evidence type="ECO:0000256" key="2">
    <source>
        <dbReference type="ARBA" id="ARBA00022525"/>
    </source>
</evidence>
<comment type="subcellular location">
    <subcellularLocation>
        <location evidence="1">Secreted</location>
    </subcellularLocation>
</comment>
<feature type="non-terminal residue" evidence="5">
    <location>
        <position position="249"/>
    </location>
</feature>
<dbReference type="EMBL" id="BARS01044301">
    <property type="protein sequence ID" value="GAG34737.1"/>
    <property type="molecule type" value="Genomic_DNA"/>
</dbReference>
<accession>X0XH39</accession>
<organism evidence="5">
    <name type="scientific">marine sediment metagenome</name>
    <dbReference type="NCBI Taxonomy" id="412755"/>
    <lineage>
        <taxon>unclassified sequences</taxon>
        <taxon>metagenomes</taxon>
        <taxon>ecological metagenomes</taxon>
    </lineage>
</organism>
<evidence type="ECO:0000256" key="3">
    <source>
        <dbReference type="ARBA" id="ARBA00022729"/>
    </source>
</evidence>
<name>X0XH39_9ZZZZ</name>
<evidence type="ECO:0000313" key="5">
    <source>
        <dbReference type="EMBL" id="GAG34737.1"/>
    </source>
</evidence>
<dbReference type="Gene3D" id="2.60.120.260">
    <property type="entry name" value="Galactose-binding domain-like"/>
    <property type="match status" value="1"/>
</dbReference>